<dbReference type="Pfam" id="PF21761">
    <property type="entry name" value="RedAm-like_C"/>
    <property type="match status" value="1"/>
</dbReference>
<dbReference type="InterPro" id="IPR048666">
    <property type="entry name" value="RedAm-like_C"/>
</dbReference>
<evidence type="ECO:0000313" key="3">
    <source>
        <dbReference type="Proteomes" id="UP000003094"/>
    </source>
</evidence>
<evidence type="ECO:0000259" key="1">
    <source>
        <dbReference type="Pfam" id="PF21761"/>
    </source>
</evidence>
<keyword evidence="3" id="KW-1185">Reference proteome</keyword>
<reference evidence="2 3" key="1">
    <citation type="journal article" date="2010" name="BMC Genomics">
        <title>Genome sequence of the pattern forming Paenibacillus vortex bacterium reveals potential for thriving in complex environments.</title>
        <authorList>
            <person name="Sirota-Madi A."/>
            <person name="Olender T."/>
            <person name="Helman Y."/>
            <person name="Ingham C."/>
            <person name="Brainis I."/>
            <person name="Roth D."/>
            <person name="Hagi E."/>
            <person name="Brodsky L."/>
            <person name="Leshkowitz D."/>
            <person name="Galatenko V."/>
            <person name="Nikolaev V."/>
            <person name="Mugasimangalam R.C."/>
            <person name="Bransburg-Zabary S."/>
            <person name="Gutnick D.L."/>
            <person name="Lancet D."/>
            <person name="Ben-Jacob E."/>
        </authorList>
    </citation>
    <scope>NUCLEOTIDE SEQUENCE [LARGE SCALE GENOMIC DNA]</scope>
    <source>
        <strain evidence="2 3">V453</strain>
    </source>
</reference>
<dbReference type="InterPro" id="IPR013328">
    <property type="entry name" value="6PGD_dom2"/>
</dbReference>
<evidence type="ECO:0000313" key="2">
    <source>
        <dbReference type="EMBL" id="EFU41313.1"/>
    </source>
</evidence>
<accession>A0A2R9SVF4</accession>
<proteinExistence type="predicted"/>
<protein>
    <submittedName>
        <fullName evidence="2">6-phosphogluconate dehydrogenase NAD-binding protein</fullName>
    </submittedName>
</protein>
<gene>
    <name evidence="2" type="ORF">PVOR_14804</name>
</gene>
<name>A0A2R9SVF4_9BACL</name>
<dbReference type="EMBL" id="ADHJ01000021">
    <property type="protein sequence ID" value="EFU41313.1"/>
    <property type="molecule type" value="Genomic_DNA"/>
</dbReference>
<comment type="caution">
    <text evidence="2">The sequence shown here is derived from an EMBL/GenBank/DDBJ whole genome shotgun (WGS) entry which is preliminary data.</text>
</comment>
<feature type="domain" description="NADPH-dependent reductive aminase-like C-terminal" evidence="1">
    <location>
        <begin position="3"/>
        <end position="48"/>
    </location>
</feature>
<dbReference type="Proteomes" id="UP000003094">
    <property type="component" value="Unassembled WGS sequence"/>
</dbReference>
<organism evidence="2 3">
    <name type="scientific">Paenibacillus vortex V453</name>
    <dbReference type="NCBI Taxonomy" id="715225"/>
    <lineage>
        <taxon>Bacteria</taxon>
        <taxon>Bacillati</taxon>
        <taxon>Bacillota</taxon>
        <taxon>Bacilli</taxon>
        <taxon>Bacillales</taxon>
        <taxon>Paenibacillaceae</taxon>
        <taxon>Paenibacillus</taxon>
    </lineage>
</organism>
<dbReference type="Gene3D" id="1.10.1040.10">
    <property type="entry name" value="N-(1-d-carboxylethyl)-l-norvaline Dehydrogenase, domain 2"/>
    <property type="match status" value="1"/>
</dbReference>
<sequence>MTYNASDLDRGIYPGNSSSLRSDAASMEHIIHAAEFHGLDSSILHEANVYYSKSS</sequence>
<dbReference type="AlphaFoldDB" id="A0A2R9SVF4"/>
<dbReference type="KEGG" id="pvo:PVOR_14804"/>